<accession>A0A0S3PUS5</accession>
<evidence type="ECO:0000256" key="2">
    <source>
        <dbReference type="SAM" id="SignalP"/>
    </source>
</evidence>
<evidence type="ECO:0000256" key="1">
    <source>
        <dbReference type="SAM" id="MobiDB-lite"/>
    </source>
</evidence>
<dbReference type="Proteomes" id="UP000236884">
    <property type="component" value="Chromosome"/>
</dbReference>
<dbReference type="RefSeq" id="WP_130364891.1">
    <property type="nucleotide sequence ID" value="NZ_AP014946.1"/>
</dbReference>
<feature type="signal peptide" evidence="2">
    <location>
        <begin position="1"/>
        <end position="24"/>
    </location>
</feature>
<keyword evidence="2" id="KW-0732">Signal</keyword>
<dbReference type="KEGG" id="vgo:GJW-30_1_02266"/>
<gene>
    <name evidence="3" type="ORF">GJW-30_1_02266</name>
</gene>
<feature type="region of interest" description="Disordered" evidence="1">
    <location>
        <begin position="61"/>
        <end position="82"/>
    </location>
</feature>
<reference evidence="3 4" key="1">
    <citation type="submission" date="2015-08" db="EMBL/GenBank/DDBJ databases">
        <title>Investigation of the bacterial diversity of lava forest soil.</title>
        <authorList>
            <person name="Lee J.S."/>
        </authorList>
    </citation>
    <scope>NUCLEOTIDE SEQUENCE [LARGE SCALE GENOMIC DNA]</scope>
    <source>
        <strain evidence="3 4">GJW-30</strain>
    </source>
</reference>
<feature type="chain" id="PRO_5006615799" description="DUF3551 domain-containing protein" evidence="2">
    <location>
        <begin position="25"/>
        <end position="115"/>
    </location>
</feature>
<evidence type="ECO:0008006" key="5">
    <source>
        <dbReference type="Google" id="ProtNLM"/>
    </source>
</evidence>
<name>A0A0S3PUS5_9BRAD</name>
<evidence type="ECO:0000313" key="4">
    <source>
        <dbReference type="Proteomes" id="UP000236884"/>
    </source>
</evidence>
<proteinExistence type="predicted"/>
<sequence length="115" mass="12408">MTKIALSAALAATALFFSIPTSEAAQWCRDGASGSRCGFTSYKQCTRGGADCYRAASARDRSPTAFDGNRPAPRFQYPNQIEPTRPYWSSPYQCFTDDGGGRFRPCDQPAGGGFS</sequence>
<protein>
    <recommendedName>
        <fullName evidence="5">DUF3551 domain-containing protein</fullName>
    </recommendedName>
</protein>
<dbReference type="AlphaFoldDB" id="A0A0S3PUS5"/>
<organism evidence="3 4">
    <name type="scientific">Variibacter gotjawalensis</name>
    <dbReference type="NCBI Taxonomy" id="1333996"/>
    <lineage>
        <taxon>Bacteria</taxon>
        <taxon>Pseudomonadati</taxon>
        <taxon>Pseudomonadota</taxon>
        <taxon>Alphaproteobacteria</taxon>
        <taxon>Hyphomicrobiales</taxon>
        <taxon>Nitrobacteraceae</taxon>
        <taxon>Variibacter</taxon>
    </lineage>
</organism>
<evidence type="ECO:0000313" key="3">
    <source>
        <dbReference type="EMBL" id="BAT59733.1"/>
    </source>
</evidence>
<dbReference type="EMBL" id="AP014946">
    <property type="protein sequence ID" value="BAT59733.1"/>
    <property type="molecule type" value="Genomic_DNA"/>
</dbReference>
<keyword evidence="4" id="KW-1185">Reference proteome</keyword>